<name>A0A5C6YY24_9FLAO</name>
<comment type="caution">
    <text evidence="1">The sequence shown here is derived from an EMBL/GenBank/DDBJ whole genome shotgun (WGS) entry which is preliminary data.</text>
</comment>
<dbReference type="OrthoDB" id="571425at2"/>
<dbReference type="Proteomes" id="UP000321497">
    <property type="component" value="Unassembled WGS sequence"/>
</dbReference>
<organism evidence="1 2">
    <name type="scientific">Aequorivita antarctica</name>
    <dbReference type="NCBI Taxonomy" id="153266"/>
    <lineage>
        <taxon>Bacteria</taxon>
        <taxon>Pseudomonadati</taxon>
        <taxon>Bacteroidota</taxon>
        <taxon>Flavobacteriia</taxon>
        <taxon>Flavobacteriales</taxon>
        <taxon>Flavobacteriaceae</taxon>
        <taxon>Aequorivita</taxon>
    </lineage>
</organism>
<proteinExistence type="predicted"/>
<evidence type="ECO:0008006" key="3">
    <source>
        <dbReference type="Google" id="ProtNLM"/>
    </source>
</evidence>
<keyword evidence="2" id="KW-1185">Reference proteome</keyword>
<dbReference type="AlphaFoldDB" id="A0A5C6YY24"/>
<dbReference type="EMBL" id="VORT01000009">
    <property type="protein sequence ID" value="TXD72356.1"/>
    <property type="molecule type" value="Genomic_DNA"/>
</dbReference>
<sequence length="568" mass="65928">MRTIKIFIASSSELKEDRDDFEIFIGRENKRLVDKGIFLDLELWEDFLDHISNSRLQDEYNNKIKECDIVVCLFFTKLGKYTAEEFDTAYEHFKIKGKPKIWTYFKNAQINTGSITEEINTLLAFKEKISSLGHFYTEYSNIDNLINQYRSQLDKFLPQFEQGNNIEVNPNNETSSKKIIEEPIKNTFNEVLTKRLIEAIRGYDKKANDFLSTYSDWESNPDLIPTAKRIIISGYVGVVGVQLRKLMSIGEEDFSDNKTKRYLENCQLTTIRALQLICYALISTLWDNQINNKTKLSQVQTNTLVKFFKNAAEENINGYTELLKILLETFSENKLELPIPQLKELLPKLEPETSFHKACSNLNALTQLLVDSSYSTTDCSEAENNLALVLENLNFLAEYRMISIKDINFDQQRNDREGLYLHNYTLLEGDSQANNNNQGRVRKETTPVISNAVLLFKDNYRQNINMVPFIIDYNGLADSGGSKICFYSFCNTYDDLNLNYNFIEDNSKVTIKKSNNPKPDDKDTRKINTWLAKKENRKDMNFDNVFHLFYEAKKTLTGIEEETVDDIF</sequence>
<evidence type="ECO:0000313" key="1">
    <source>
        <dbReference type="EMBL" id="TXD72356.1"/>
    </source>
</evidence>
<protein>
    <recommendedName>
        <fullName evidence="3">DUF4062 domain-containing protein</fullName>
    </recommendedName>
</protein>
<dbReference type="RefSeq" id="WP_111844116.1">
    <property type="nucleotide sequence ID" value="NZ_UEGI01000004.1"/>
</dbReference>
<gene>
    <name evidence="1" type="ORF">ESU54_13120</name>
</gene>
<evidence type="ECO:0000313" key="2">
    <source>
        <dbReference type="Proteomes" id="UP000321497"/>
    </source>
</evidence>
<accession>A0A5C6YY24</accession>
<reference evidence="1 2" key="1">
    <citation type="submission" date="2019-08" db="EMBL/GenBank/DDBJ databases">
        <title>Genome of Aequorivita antarctica SW49 (type strain).</title>
        <authorList>
            <person name="Bowman J.P."/>
        </authorList>
    </citation>
    <scope>NUCLEOTIDE SEQUENCE [LARGE SCALE GENOMIC DNA]</scope>
    <source>
        <strain evidence="1 2">SW49</strain>
    </source>
</reference>